<feature type="compositionally biased region" description="Basic and acidic residues" evidence="1">
    <location>
        <begin position="83"/>
        <end position="104"/>
    </location>
</feature>
<gene>
    <name evidence="2" type="ORF">LSTR_LSTR009843</name>
</gene>
<feature type="compositionally biased region" description="Low complexity" evidence="1">
    <location>
        <begin position="351"/>
        <end position="369"/>
    </location>
</feature>
<feature type="compositionally biased region" description="Polar residues" evidence="1">
    <location>
        <begin position="209"/>
        <end position="242"/>
    </location>
</feature>
<proteinExistence type="predicted"/>
<name>A0A482XR51_LAOST</name>
<reference evidence="2 3" key="1">
    <citation type="journal article" date="2017" name="Gigascience">
        <title>Genome sequence of the small brown planthopper, Laodelphax striatellus.</title>
        <authorList>
            <person name="Zhu J."/>
            <person name="Jiang F."/>
            <person name="Wang X."/>
            <person name="Yang P."/>
            <person name="Bao Y."/>
            <person name="Zhao W."/>
            <person name="Wang W."/>
            <person name="Lu H."/>
            <person name="Wang Q."/>
            <person name="Cui N."/>
            <person name="Li J."/>
            <person name="Chen X."/>
            <person name="Luo L."/>
            <person name="Yu J."/>
            <person name="Kang L."/>
            <person name="Cui F."/>
        </authorList>
    </citation>
    <scope>NUCLEOTIDE SEQUENCE [LARGE SCALE GENOMIC DNA]</scope>
    <source>
        <strain evidence="2">Lst14</strain>
    </source>
</reference>
<evidence type="ECO:0000313" key="2">
    <source>
        <dbReference type="EMBL" id="RZF48154.1"/>
    </source>
</evidence>
<dbReference type="Proteomes" id="UP000291343">
    <property type="component" value="Unassembled WGS sequence"/>
</dbReference>
<keyword evidence="3" id="KW-1185">Reference proteome</keyword>
<feature type="compositionally biased region" description="Polar residues" evidence="1">
    <location>
        <begin position="119"/>
        <end position="132"/>
    </location>
</feature>
<feature type="compositionally biased region" description="Low complexity" evidence="1">
    <location>
        <begin position="313"/>
        <end position="328"/>
    </location>
</feature>
<feature type="compositionally biased region" description="Low complexity" evidence="1">
    <location>
        <begin position="244"/>
        <end position="260"/>
    </location>
</feature>
<feature type="compositionally biased region" description="Basic and acidic residues" evidence="1">
    <location>
        <begin position="43"/>
        <end position="67"/>
    </location>
</feature>
<dbReference type="InParanoid" id="A0A482XR51"/>
<evidence type="ECO:0000256" key="1">
    <source>
        <dbReference type="SAM" id="MobiDB-lite"/>
    </source>
</evidence>
<dbReference type="AlphaFoldDB" id="A0A482XR51"/>
<feature type="region of interest" description="Disordered" evidence="1">
    <location>
        <begin position="1"/>
        <end position="283"/>
    </location>
</feature>
<organism evidence="2 3">
    <name type="scientific">Laodelphax striatellus</name>
    <name type="common">Small brown planthopper</name>
    <name type="synonym">Delphax striatella</name>
    <dbReference type="NCBI Taxonomy" id="195883"/>
    <lineage>
        <taxon>Eukaryota</taxon>
        <taxon>Metazoa</taxon>
        <taxon>Ecdysozoa</taxon>
        <taxon>Arthropoda</taxon>
        <taxon>Hexapoda</taxon>
        <taxon>Insecta</taxon>
        <taxon>Pterygota</taxon>
        <taxon>Neoptera</taxon>
        <taxon>Paraneoptera</taxon>
        <taxon>Hemiptera</taxon>
        <taxon>Auchenorrhyncha</taxon>
        <taxon>Fulgoroidea</taxon>
        <taxon>Delphacidae</taxon>
        <taxon>Criomorphinae</taxon>
        <taxon>Laodelphax</taxon>
    </lineage>
</organism>
<feature type="region of interest" description="Disordered" evidence="1">
    <location>
        <begin position="313"/>
        <end position="388"/>
    </location>
</feature>
<evidence type="ECO:0000313" key="3">
    <source>
        <dbReference type="Proteomes" id="UP000291343"/>
    </source>
</evidence>
<sequence>MSLDVEKSVKVSGIAISVKKKSHSSTSEKEKPVESVNSNLTKDVSENKKCETVKSGERKDKSDKKMEFSPTKSTNGCSSKEILVSKDCKSKKVDEDSPSRKIESKTTVSNSSSVRHSSPNKNVENCDGNSSRSELDDKKRKNGVEDVTEDKHKTKRQKIPEQSGETSLSSPNDDIQVIEVLHCSATRTDKENVKKSNNCNQKTEKLNSKDNGCTQKSDNKTSSISDYFQKKNGSTIGPSFNKHSAGSSSANSRSSNDSGAISKSSNLSGANSRSTNNSWRQKTNNRFNNFSNICNNSSSPIITAAYSLAIPSGSNSSSSKLNTASATLPHGQNHHREKDSWSQAVTKYRVPRASSSSTTSRSVVPSSTPKPKDVIVIDEGEDDSPDCSIISEVRSNKLKAGNNELLKMLDGNTIKYISGEKTKEMLKQGNVKVFSRLKTNQPLNESKSDSVITLD</sequence>
<protein>
    <submittedName>
        <fullName evidence="2">Uncharacterized protein</fullName>
    </submittedName>
</protein>
<dbReference type="EMBL" id="QKKF02002773">
    <property type="protein sequence ID" value="RZF48154.1"/>
    <property type="molecule type" value="Genomic_DNA"/>
</dbReference>
<feature type="compositionally biased region" description="Polar residues" evidence="1">
    <location>
        <begin position="261"/>
        <end position="282"/>
    </location>
</feature>
<accession>A0A482XR51</accession>
<feature type="compositionally biased region" description="Basic and acidic residues" evidence="1">
    <location>
        <begin position="133"/>
        <end position="152"/>
    </location>
</feature>
<feature type="compositionally biased region" description="Polar residues" evidence="1">
    <location>
        <begin position="163"/>
        <end position="173"/>
    </location>
</feature>
<comment type="caution">
    <text evidence="2">The sequence shown here is derived from an EMBL/GenBank/DDBJ whole genome shotgun (WGS) entry which is preliminary data.</text>
</comment>
<feature type="compositionally biased region" description="Acidic residues" evidence="1">
    <location>
        <begin position="376"/>
        <end position="385"/>
    </location>
</feature>